<name>A0A1F4YE34_9BACT</name>
<dbReference type="Gene3D" id="3.40.33.10">
    <property type="entry name" value="CAP"/>
    <property type="match status" value="1"/>
</dbReference>
<proteinExistence type="predicted"/>
<dbReference type="SUPFAM" id="SSF55797">
    <property type="entry name" value="PR-1-like"/>
    <property type="match status" value="1"/>
</dbReference>
<dbReference type="Proteomes" id="UP000178176">
    <property type="component" value="Unassembled WGS sequence"/>
</dbReference>
<organism evidence="3 4">
    <name type="scientific">Candidatus Amesbacteria bacterium RIFCSPHIGHO2_01_FULL_48_32b</name>
    <dbReference type="NCBI Taxonomy" id="1797253"/>
    <lineage>
        <taxon>Bacteria</taxon>
        <taxon>Candidatus Amesiibacteriota</taxon>
    </lineage>
</organism>
<dbReference type="InterPro" id="IPR035940">
    <property type="entry name" value="CAP_sf"/>
</dbReference>
<evidence type="ECO:0000259" key="2">
    <source>
        <dbReference type="Pfam" id="PF00188"/>
    </source>
</evidence>
<dbReference type="EMBL" id="MEXH01000021">
    <property type="protein sequence ID" value="OGC92192.1"/>
    <property type="molecule type" value="Genomic_DNA"/>
</dbReference>
<gene>
    <name evidence="3" type="ORF">A2876_02800</name>
</gene>
<dbReference type="PANTHER" id="PTHR31157:SF1">
    <property type="entry name" value="SCP DOMAIN-CONTAINING PROTEIN"/>
    <property type="match status" value="1"/>
</dbReference>
<comment type="caution">
    <text evidence="3">The sequence shown here is derived from an EMBL/GenBank/DDBJ whole genome shotgun (WGS) entry which is preliminary data.</text>
</comment>
<evidence type="ECO:0000313" key="3">
    <source>
        <dbReference type="EMBL" id="OGC92192.1"/>
    </source>
</evidence>
<keyword evidence="1" id="KW-1133">Transmembrane helix</keyword>
<feature type="transmembrane region" description="Helical" evidence="1">
    <location>
        <begin position="271"/>
        <end position="292"/>
    </location>
</feature>
<dbReference type="AlphaFoldDB" id="A0A1F4YE34"/>
<dbReference type="InterPro" id="IPR014044">
    <property type="entry name" value="CAP_dom"/>
</dbReference>
<keyword evidence="1" id="KW-0472">Membrane</keyword>
<feature type="transmembrane region" description="Helical" evidence="1">
    <location>
        <begin position="238"/>
        <end position="259"/>
    </location>
</feature>
<feature type="domain" description="SCP" evidence="2">
    <location>
        <begin position="64"/>
        <end position="180"/>
    </location>
</feature>
<dbReference type="CDD" id="cd05379">
    <property type="entry name" value="CAP_bacterial"/>
    <property type="match status" value="1"/>
</dbReference>
<reference evidence="3 4" key="1">
    <citation type="journal article" date="2016" name="Nat. Commun.">
        <title>Thousands of microbial genomes shed light on interconnected biogeochemical processes in an aquifer system.</title>
        <authorList>
            <person name="Anantharaman K."/>
            <person name="Brown C.T."/>
            <person name="Hug L.A."/>
            <person name="Sharon I."/>
            <person name="Castelle C.J."/>
            <person name="Probst A.J."/>
            <person name="Thomas B.C."/>
            <person name="Singh A."/>
            <person name="Wilkins M.J."/>
            <person name="Karaoz U."/>
            <person name="Brodie E.L."/>
            <person name="Williams K.H."/>
            <person name="Hubbard S.S."/>
            <person name="Banfield J.F."/>
        </authorList>
    </citation>
    <scope>NUCLEOTIDE SEQUENCE [LARGE SCALE GENOMIC DNA]</scope>
</reference>
<evidence type="ECO:0000313" key="4">
    <source>
        <dbReference type="Proteomes" id="UP000178176"/>
    </source>
</evidence>
<accession>A0A1F4YE34</accession>
<evidence type="ECO:0000256" key="1">
    <source>
        <dbReference type="SAM" id="Phobius"/>
    </source>
</evidence>
<sequence>MSLFEHLFLPHESNNHRARMLHPTGLLLILTSFIGLQLLLQPVSQRLPFILGYASQIPPEEIVQLTNVKRQADGLSVLRLDSQLSSAALAKASDMFARDYWAHVSPIGTQPWFFITQSGYSYRYAGENLARDFSDPQSIVNAWINSPTHRENLLSSKYQDIGVAVIDGQLGGQETTLVVQLFGTKLSSAQAVSQTSSFTVLAAAPVDLSPTPAPVVSPVPITTSTPVPLTNPFSVSKAISIVILAIILIVLIMDIVIVARRRIARWTSKSFAHLIFLGTLFIAALFMLRGQIL</sequence>
<keyword evidence="1" id="KW-0812">Transmembrane</keyword>
<protein>
    <recommendedName>
        <fullName evidence="2">SCP domain-containing protein</fullName>
    </recommendedName>
</protein>
<dbReference type="Pfam" id="PF00188">
    <property type="entry name" value="CAP"/>
    <property type="match status" value="1"/>
</dbReference>
<dbReference type="PANTHER" id="PTHR31157">
    <property type="entry name" value="SCP DOMAIN-CONTAINING PROTEIN"/>
    <property type="match status" value="1"/>
</dbReference>